<comment type="caution">
    <text evidence="1">The sequence shown here is derived from an EMBL/GenBank/DDBJ whole genome shotgun (WGS) entry which is preliminary data.</text>
</comment>
<organism evidence="1 2">
    <name type="scientific">Bifidobacterium oedipodis</name>
    <dbReference type="NCBI Taxonomy" id="2675322"/>
    <lineage>
        <taxon>Bacteria</taxon>
        <taxon>Bacillati</taxon>
        <taxon>Actinomycetota</taxon>
        <taxon>Actinomycetes</taxon>
        <taxon>Bifidobacteriales</taxon>
        <taxon>Bifidobacteriaceae</taxon>
        <taxon>Bifidobacterium</taxon>
    </lineage>
</organism>
<protein>
    <submittedName>
        <fullName evidence="1">Uncharacterized protein</fullName>
    </submittedName>
</protein>
<accession>A0A7Y0EM60</accession>
<keyword evidence="2" id="KW-1185">Reference proteome</keyword>
<gene>
    <name evidence="1" type="ORF">G1C95_0004</name>
</gene>
<sequence>MHVITRIARRNNPFIRAITIQQQTPHFSVPQQSIRVKDQQSLHDIVIIIPNSSLSMKCWKMGISIRLISLQQCEHA</sequence>
<evidence type="ECO:0000313" key="2">
    <source>
        <dbReference type="Proteomes" id="UP000532194"/>
    </source>
</evidence>
<evidence type="ECO:0000313" key="1">
    <source>
        <dbReference type="EMBL" id="NMM92819.1"/>
    </source>
</evidence>
<dbReference type="Proteomes" id="UP000532194">
    <property type="component" value="Unassembled WGS sequence"/>
</dbReference>
<name>A0A7Y0EM60_9BIFI</name>
<dbReference type="EMBL" id="JAAIII010000001">
    <property type="protein sequence ID" value="NMM92819.1"/>
    <property type="molecule type" value="Genomic_DNA"/>
</dbReference>
<dbReference type="AlphaFoldDB" id="A0A7Y0EM60"/>
<proteinExistence type="predicted"/>
<reference evidence="1 2" key="1">
    <citation type="submission" date="2020-02" db="EMBL/GenBank/DDBJ databases">
        <title>Characterization of phylogenetic diversity of novel bifidobacterial species isolated in Czech ZOOs.</title>
        <authorList>
            <person name="Lugli G.A."/>
            <person name="Vera N.B."/>
            <person name="Ventura M."/>
        </authorList>
    </citation>
    <scope>NUCLEOTIDE SEQUENCE [LARGE SCALE GENOMIC DNA]</scope>
    <source>
        <strain evidence="1 2">DSM 109957</strain>
    </source>
</reference>